<dbReference type="GO" id="GO:0006412">
    <property type="term" value="P:translation"/>
    <property type="evidence" value="ECO:0007669"/>
    <property type="project" value="UniProtKB-UniRule"/>
</dbReference>
<sequence length="64" mass="7328">MSKICEISGKKSNNANKVSHSNVKTKKLQHANLQSKRIWSTKKNQWIKLKVSSKIIKSLHKLSI</sequence>
<evidence type="ECO:0000256" key="4">
    <source>
        <dbReference type="ARBA" id="ARBA00035265"/>
    </source>
</evidence>
<comment type="subcellular location">
    <subcellularLocation>
        <location evidence="5">Plastid</location>
        <location evidence="5">Chloroplast</location>
    </subcellularLocation>
</comment>
<dbReference type="InterPro" id="IPR001383">
    <property type="entry name" value="Ribosomal_bL28_bact-type"/>
</dbReference>
<dbReference type="PANTHER" id="PTHR13528:SF2">
    <property type="entry name" value="LARGE RIBOSOMAL SUBUNIT PROTEIN BL28M"/>
    <property type="match status" value="1"/>
</dbReference>
<keyword evidence="7" id="KW-0150">Chloroplast</keyword>
<evidence type="ECO:0000256" key="2">
    <source>
        <dbReference type="ARBA" id="ARBA00022980"/>
    </source>
</evidence>
<feature type="compositionally biased region" description="Polar residues" evidence="6">
    <location>
        <begin position="10"/>
        <end position="22"/>
    </location>
</feature>
<dbReference type="InterPro" id="IPR034704">
    <property type="entry name" value="Ribosomal_bL28/bL31-like_sf"/>
</dbReference>
<dbReference type="GO" id="GO:0009507">
    <property type="term" value="C:chloroplast"/>
    <property type="evidence" value="ECO:0007669"/>
    <property type="project" value="UniProtKB-SubCell"/>
</dbReference>
<dbReference type="Gene3D" id="2.30.170.40">
    <property type="entry name" value="Ribosomal protein L28/L24"/>
    <property type="match status" value="1"/>
</dbReference>
<accession>A0A1Z1MF92</accession>
<feature type="region of interest" description="Disordered" evidence="6">
    <location>
        <begin position="1"/>
        <end position="29"/>
    </location>
</feature>
<evidence type="ECO:0000313" key="7">
    <source>
        <dbReference type="EMBL" id="ARW64747.1"/>
    </source>
</evidence>
<dbReference type="InterPro" id="IPR037147">
    <property type="entry name" value="Ribosomal_bL28_sf"/>
</dbReference>
<dbReference type="AlphaFoldDB" id="A0A1Z1MF92"/>
<geneLocation type="chloroplast" evidence="7"/>
<protein>
    <recommendedName>
        <fullName evidence="4 5">Large ribosomal subunit protein bL28c</fullName>
    </recommendedName>
</protein>
<keyword evidence="2 5" id="KW-0689">Ribosomal protein</keyword>
<dbReference type="NCBIfam" id="TIGR00009">
    <property type="entry name" value="L28"/>
    <property type="match status" value="1"/>
</dbReference>
<reference evidence="7" key="1">
    <citation type="journal article" date="2017" name="J. Phycol.">
        <title>Analysis of chloroplast genomes and a supermatrix inform reclassification of the Rhodomelaceae (Rhodophyta).</title>
        <authorList>
            <person name="Diaz-Tapia P."/>
            <person name="Maggs C.A."/>
            <person name="West J.A."/>
            <person name="Verbruggen H."/>
        </authorList>
    </citation>
    <scope>NUCLEOTIDE SEQUENCE</scope>
    <source>
        <strain evidence="7">PD852</strain>
    </source>
</reference>
<dbReference type="GO" id="GO:1990904">
    <property type="term" value="C:ribonucleoprotein complex"/>
    <property type="evidence" value="ECO:0007669"/>
    <property type="project" value="UniProtKB-KW"/>
</dbReference>
<comment type="similarity">
    <text evidence="1 5">Belongs to the bacterial ribosomal protein bL28 family.</text>
</comment>
<evidence type="ECO:0000256" key="3">
    <source>
        <dbReference type="ARBA" id="ARBA00023274"/>
    </source>
</evidence>
<dbReference type="GO" id="GO:0005840">
    <property type="term" value="C:ribosome"/>
    <property type="evidence" value="ECO:0007669"/>
    <property type="project" value="UniProtKB-KW"/>
</dbReference>
<evidence type="ECO:0000256" key="1">
    <source>
        <dbReference type="ARBA" id="ARBA00008760"/>
    </source>
</evidence>
<evidence type="ECO:0000256" key="5">
    <source>
        <dbReference type="HAMAP-Rule" id="MF_00373"/>
    </source>
</evidence>
<dbReference type="PANTHER" id="PTHR13528">
    <property type="entry name" value="39S RIBOSOMAL PROTEIN L28, MITOCHONDRIAL"/>
    <property type="match status" value="1"/>
</dbReference>
<proteinExistence type="inferred from homology"/>
<dbReference type="RefSeq" id="YP_009395767.1">
    <property type="nucleotide sequence ID" value="NC_035279.1"/>
</dbReference>
<dbReference type="SUPFAM" id="SSF143800">
    <property type="entry name" value="L28p-like"/>
    <property type="match status" value="1"/>
</dbReference>
<organism evidence="7">
    <name type="scientific">Herposiphonia versicolor</name>
    <dbReference type="NCBI Taxonomy" id="2007163"/>
    <lineage>
        <taxon>Eukaryota</taxon>
        <taxon>Rhodophyta</taxon>
        <taxon>Florideophyceae</taxon>
        <taxon>Rhodymeniophycidae</taxon>
        <taxon>Ceramiales</taxon>
        <taxon>Rhodomelaceae</taxon>
        <taxon>Herposiphonieae</taxon>
        <taxon>Herposiphonia</taxon>
    </lineage>
</organism>
<name>A0A1Z1MF92_9FLOR</name>
<dbReference type="GeneID" id="33357850"/>
<evidence type="ECO:0000256" key="6">
    <source>
        <dbReference type="SAM" id="MobiDB-lite"/>
    </source>
</evidence>
<keyword evidence="3 5" id="KW-0687">Ribonucleoprotein</keyword>
<dbReference type="EMBL" id="MF101434">
    <property type="protein sequence ID" value="ARW64747.1"/>
    <property type="molecule type" value="Genomic_DNA"/>
</dbReference>
<dbReference type="InterPro" id="IPR026569">
    <property type="entry name" value="Ribosomal_bL28"/>
</dbReference>
<dbReference type="GO" id="GO:0003735">
    <property type="term" value="F:structural constituent of ribosome"/>
    <property type="evidence" value="ECO:0007669"/>
    <property type="project" value="InterPro"/>
</dbReference>
<keyword evidence="7" id="KW-0934">Plastid</keyword>
<dbReference type="HAMAP" id="MF_00373">
    <property type="entry name" value="Ribosomal_bL28"/>
    <property type="match status" value="1"/>
</dbReference>
<dbReference type="Pfam" id="PF00830">
    <property type="entry name" value="Ribosomal_L28"/>
    <property type="match status" value="1"/>
</dbReference>
<gene>
    <name evidence="5 7" type="primary">rpl28</name>
</gene>